<feature type="non-terminal residue" evidence="2">
    <location>
        <position position="22"/>
    </location>
</feature>
<reference evidence="2 3" key="1">
    <citation type="submission" date="2013-09" db="EMBL/GenBank/DDBJ databases">
        <title>Corchorus capsularis genome sequencing.</title>
        <authorList>
            <person name="Alam M."/>
            <person name="Haque M.S."/>
            <person name="Islam M.S."/>
            <person name="Emdad E.M."/>
            <person name="Islam M.M."/>
            <person name="Ahmed B."/>
            <person name="Halim A."/>
            <person name="Hossen Q.M.M."/>
            <person name="Hossain M.Z."/>
            <person name="Ahmed R."/>
            <person name="Khan M.M."/>
            <person name="Islam R."/>
            <person name="Rashid M.M."/>
            <person name="Khan S.A."/>
            <person name="Rahman M.S."/>
            <person name="Alam M."/>
        </authorList>
    </citation>
    <scope>NUCLEOTIDE SEQUENCE [LARGE SCALE GENOMIC DNA]</scope>
    <source>
        <strain evidence="3">cv. CVL-1</strain>
        <tissue evidence="2">Whole seedling</tissue>
    </source>
</reference>
<gene>
    <name evidence="2" type="ORF">CCACVL1_07529</name>
</gene>
<organism evidence="2 3">
    <name type="scientific">Corchorus capsularis</name>
    <name type="common">Jute</name>
    <dbReference type="NCBI Taxonomy" id="210143"/>
    <lineage>
        <taxon>Eukaryota</taxon>
        <taxon>Viridiplantae</taxon>
        <taxon>Streptophyta</taxon>
        <taxon>Embryophyta</taxon>
        <taxon>Tracheophyta</taxon>
        <taxon>Spermatophyta</taxon>
        <taxon>Magnoliopsida</taxon>
        <taxon>eudicotyledons</taxon>
        <taxon>Gunneridae</taxon>
        <taxon>Pentapetalae</taxon>
        <taxon>rosids</taxon>
        <taxon>malvids</taxon>
        <taxon>Malvales</taxon>
        <taxon>Malvaceae</taxon>
        <taxon>Grewioideae</taxon>
        <taxon>Apeibeae</taxon>
        <taxon>Corchorus</taxon>
    </lineage>
</organism>
<keyword evidence="3" id="KW-1185">Reference proteome</keyword>
<name>A0A1R3J5K1_COCAP</name>
<feature type="region of interest" description="Disordered" evidence="1">
    <location>
        <begin position="1"/>
        <end position="22"/>
    </location>
</feature>
<evidence type="ECO:0000313" key="3">
    <source>
        <dbReference type="Proteomes" id="UP000188268"/>
    </source>
</evidence>
<evidence type="ECO:0000313" key="2">
    <source>
        <dbReference type="EMBL" id="OMO90056.1"/>
    </source>
</evidence>
<dbReference type="AlphaFoldDB" id="A0A1R3J5K1"/>
<dbReference type="EMBL" id="AWWV01008529">
    <property type="protein sequence ID" value="OMO90056.1"/>
    <property type="molecule type" value="Genomic_DNA"/>
</dbReference>
<evidence type="ECO:0000256" key="1">
    <source>
        <dbReference type="SAM" id="MobiDB-lite"/>
    </source>
</evidence>
<feature type="non-terminal residue" evidence="2">
    <location>
        <position position="1"/>
    </location>
</feature>
<comment type="caution">
    <text evidence="2">The sequence shown here is derived from an EMBL/GenBank/DDBJ whole genome shotgun (WGS) entry which is preliminary data.</text>
</comment>
<protein>
    <submittedName>
        <fullName evidence="2">Uncharacterized protein</fullName>
    </submittedName>
</protein>
<dbReference type="Proteomes" id="UP000188268">
    <property type="component" value="Unassembled WGS sequence"/>
</dbReference>
<sequence length="22" mass="2489">SSAFNLMPEYPLSCNLDKNDTE</sequence>
<accession>A0A1R3J5K1</accession>
<dbReference type="Gramene" id="OMO90056">
    <property type="protein sequence ID" value="OMO90056"/>
    <property type="gene ID" value="CCACVL1_07529"/>
</dbReference>
<proteinExistence type="predicted"/>